<organism evidence="1 2">
    <name type="scientific">Brassica cretica</name>
    <name type="common">Mustard</name>
    <dbReference type="NCBI Taxonomy" id="69181"/>
    <lineage>
        <taxon>Eukaryota</taxon>
        <taxon>Viridiplantae</taxon>
        <taxon>Streptophyta</taxon>
        <taxon>Embryophyta</taxon>
        <taxon>Tracheophyta</taxon>
        <taxon>Spermatophyta</taxon>
        <taxon>Magnoliopsida</taxon>
        <taxon>eudicotyledons</taxon>
        <taxon>Gunneridae</taxon>
        <taxon>Pentapetalae</taxon>
        <taxon>rosids</taxon>
        <taxon>malvids</taxon>
        <taxon>Brassicales</taxon>
        <taxon>Brassicaceae</taxon>
        <taxon>Brassiceae</taxon>
        <taxon>Brassica</taxon>
    </lineage>
</organism>
<dbReference type="Proteomes" id="UP000712600">
    <property type="component" value="Unassembled WGS sequence"/>
</dbReference>
<dbReference type="EMBL" id="QGKX02001521">
    <property type="protein sequence ID" value="KAF3511439.1"/>
    <property type="molecule type" value="Genomic_DNA"/>
</dbReference>
<accession>A0A8S9P7H5</accession>
<proteinExistence type="predicted"/>
<protein>
    <submittedName>
        <fullName evidence="1">Uncharacterized protein</fullName>
    </submittedName>
</protein>
<dbReference type="AlphaFoldDB" id="A0A8S9P7H5"/>
<sequence length="117" mass="12896">MGCLKLKGGVWVFIENVSSSINPYIRATVCHLACFRLHARAHTCPDAWVMLMHRDTPTSRWLAAWLECMCRDTQLLSCRSTCSDCSAGTATPRASICQPVLTAFMLGDTSCLGRQIA</sequence>
<evidence type="ECO:0000313" key="1">
    <source>
        <dbReference type="EMBL" id="KAF3511439.1"/>
    </source>
</evidence>
<evidence type="ECO:0000313" key="2">
    <source>
        <dbReference type="Proteomes" id="UP000712600"/>
    </source>
</evidence>
<name>A0A8S9P7H5_BRACR</name>
<gene>
    <name evidence="1" type="ORF">F2Q69_00005580</name>
</gene>
<reference evidence="1" key="1">
    <citation type="submission" date="2019-12" db="EMBL/GenBank/DDBJ databases">
        <title>Genome sequencing and annotation of Brassica cretica.</title>
        <authorList>
            <person name="Studholme D.J."/>
            <person name="Sarris P."/>
        </authorList>
    </citation>
    <scope>NUCLEOTIDE SEQUENCE</scope>
    <source>
        <strain evidence="1">PFS-109/04</strain>
        <tissue evidence="1">Leaf</tissue>
    </source>
</reference>
<comment type="caution">
    <text evidence="1">The sequence shown here is derived from an EMBL/GenBank/DDBJ whole genome shotgun (WGS) entry which is preliminary data.</text>
</comment>